<dbReference type="AlphaFoldDB" id="A0A8J3IB03"/>
<dbReference type="Proteomes" id="UP000612362">
    <property type="component" value="Unassembled WGS sequence"/>
</dbReference>
<dbReference type="EMBL" id="BNJF01000007">
    <property type="protein sequence ID" value="GHO50010.1"/>
    <property type="molecule type" value="Genomic_DNA"/>
</dbReference>
<evidence type="ECO:0000313" key="5">
    <source>
        <dbReference type="Proteomes" id="UP000612362"/>
    </source>
</evidence>
<evidence type="ECO:0000256" key="2">
    <source>
        <dbReference type="SAM" id="MobiDB-lite"/>
    </source>
</evidence>
<gene>
    <name evidence="4" type="ORF">KSX_81730</name>
</gene>
<evidence type="ECO:0000256" key="1">
    <source>
        <dbReference type="ARBA" id="ARBA00022729"/>
    </source>
</evidence>
<organism evidence="4 5">
    <name type="scientific">Ktedonospora formicarum</name>
    <dbReference type="NCBI Taxonomy" id="2778364"/>
    <lineage>
        <taxon>Bacteria</taxon>
        <taxon>Bacillati</taxon>
        <taxon>Chloroflexota</taxon>
        <taxon>Ktedonobacteria</taxon>
        <taxon>Ktedonobacterales</taxon>
        <taxon>Ktedonobacteraceae</taxon>
        <taxon>Ktedonospora</taxon>
    </lineage>
</organism>
<keyword evidence="1" id="KW-0732">Signal</keyword>
<keyword evidence="5" id="KW-1185">Reference proteome</keyword>
<sequence length="396" mass="41963">MQPLYCPNCGAGTSTASRYCPRCGEDLLARQSALDSNVQTQDRATPLPVAPFSPMTPPASPRPTSEPGFAPAHPPQGGMPGYQPVQPATPPPPSRRARGGLGKIFLIIVLVLAFLSSGGYIAYALLSGNATQPQITSRTLNTTVKYAGIDVTITQLEQATSFTDDPHSSSDGMLRIHLQAENKTSVPTNMVYSEITRLVLPGGKIVTPTYVNGNAGLAAGKSHSDYVDFAVASNTNLDKLALRLGGPKDAQMDLPLSTRADLSEYQPHSTKIGKPLESKTSFYGLNWTLDSANTQWCIDGKQAEKGMRFVVVNLTVASTLEQTAIPGSPFDYARLKAGGTTATPSQSTLPVSFEKGKSTQGTITFQVPQNQTSLTLSLEPGANSGFDSAQVTFTLP</sequence>
<keyword evidence="3" id="KW-0472">Membrane</keyword>
<keyword evidence="3" id="KW-1133">Transmembrane helix</keyword>
<protein>
    <recommendedName>
        <fullName evidence="6">Zinc-ribbon domain-containing protein</fullName>
    </recommendedName>
</protein>
<keyword evidence="3" id="KW-0812">Transmembrane</keyword>
<feature type="compositionally biased region" description="Pro residues" evidence="2">
    <location>
        <begin position="48"/>
        <end position="61"/>
    </location>
</feature>
<accession>A0A8J3IB03</accession>
<evidence type="ECO:0000256" key="3">
    <source>
        <dbReference type="SAM" id="Phobius"/>
    </source>
</evidence>
<feature type="transmembrane region" description="Helical" evidence="3">
    <location>
        <begin position="104"/>
        <end position="126"/>
    </location>
</feature>
<comment type="caution">
    <text evidence="4">The sequence shown here is derived from an EMBL/GenBank/DDBJ whole genome shotgun (WGS) entry which is preliminary data.</text>
</comment>
<name>A0A8J3IB03_9CHLR</name>
<feature type="region of interest" description="Disordered" evidence="2">
    <location>
        <begin position="35"/>
        <end position="96"/>
    </location>
</feature>
<proteinExistence type="predicted"/>
<reference evidence="4" key="1">
    <citation type="submission" date="2020-10" db="EMBL/GenBank/DDBJ databases">
        <title>Taxonomic study of unclassified bacteria belonging to the class Ktedonobacteria.</title>
        <authorList>
            <person name="Yabe S."/>
            <person name="Wang C.M."/>
            <person name="Zheng Y."/>
            <person name="Sakai Y."/>
            <person name="Cavaletti L."/>
            <person name="Monciardini P."/>
            <person name="Donadio S."/>
        </authorList>
    </citation>
    <scope>NUCLEOTIDE SEQUENCE</scope>
    <source>
        <strain evidence="4">SOSP1-1</strain>
    </source>
</reference>
<dbReference type="RefSeq" id="WP_220199078.1">
    <property type="nucleotide sequence ID" value="NZ_BNJF01000007.1"/>
</dbReference>
<evidence type="ECO:0000313" key="4">
    <source>
        <dbReference type="EMBL" id="GHO50010.1"/>
    </source>
</evidence>
<dbReference type="InterPro" id="IPR029050">
    <property type="entry name" value="Immunoprotect_excell_Ig-like"/>
</dbReference>
<dbReference type="Gene3D" id="2.60.40.1240">
    <property type="match status" value="1"/>
</dbReference>
<evidence type="ECO:0008006" key="6">
    <source>
        <dbReference type="Google" id="ProtNLM"/>
    </source>
</evidence>